<keyword evidence="8" id="KW-0862">Zinc</keyword>
<evidence type="ECO:0000256" key="6">
    <source>
        <dbReference type="ARBA" id="ARBA00022741"/>
    </source>
</evidence>
<dbReference type="InterPro" id="IPR000756">
    <property type="entry name" value="Diacylglycerol_kin_accessory"/>
</dbReference>
<comment type="caution">
    <text evidence="13">The sequence shown here is derived from an EMBL/GenBank/DDBJ whole genome shotgun (WGS) entry which is preliminary data.</text>
</comment>
<dbReference type="InterPro" id="IPR002219">
    <property type="entry name" value="PKC_DAG/PE"/>
</dbReference>
<dbReference type="PROSITE" id="PS00479">
    <property type="entry name" value="ZF_DAG_PE_1"/>
    <property type="match status" value="1"/>
</dbReference>
<reference evidence="13" key="1">
    <citation type="submission" date="2019-11" db="EMBL/GenBank/DDBJ databases">
        <title>The nuclear and mitochondrial genomes of Frieseomelitta varia - a highly eusocial stingless bee (Meliponini) with a permanently sterile worker caste.</title>
        <authorList>
            <person name="Freitas F.C.P."/>
            <person name="Lourenco A.P."/>
            <person name="Nunes F.M.F."/>
            <person name="Paschoal A.R."/>
            <person name="Abreu F.C.P."/>
            <person name="Barbin F.O."/>
            <person name="Bataglia L."/>
            <person name="Cardoso-Junior C.A.M."/>
            <person name="Cervoni M.S."/>
            <person name="Silva S.R."/>
            <person name="Dalarmi F."/>
            <person name="Del Lama M.A."/>
            <person name="Depintor T.S."/>
            <person name="Ferreira K.M."/>
            <person name="Goria P.S."/>
            <person name="Jaskot M.C."/>
            <person name="Lago D.C."/>
            <person name="Luna-Lucena D."/>
            <person name="Moda L.M."/>
            <person name="Nascimento L."/>
            <person name="Pedrino M."/>
            <person name="Rabico F.O."/>
            <person name="Sanches F.C."/>
            <person name="Santos D.E."/>
            <person name="Santos C.G."/>
            <person name="Vieira J."/>
            <person name="Lopes T.F."/>
            <person name="Barchuk A.R."/>
            <person name="Hartfelder K."/>
            <person name="Simoes Z.L.P."/>
            <person name="Bitondi M.M.G."/>
            <person name="Pinheiro D.G."/>
        </authorList>
    </citation>
    <scope>NUCLEOTIDE SEQUENCE</scope>
    <source>
        <strain evidence="13">USP_RPSP 00005682</strain>
        <tissue evidence="13">Whole individual</tissue>
    </source>
</reference>
<evidence type="ECO:0000256" key="5">
    <source>
        <dbReference type="ARBA" id="ARBA00022737"/>
    </source>
</evidence>
<dbReference type="GO" id="GO:0046872">
    <property type="term" value="F:metal ion binding"/>
    <property type="evidence" value="ECO:0007669"/>
    <property type="project" value="UniProtKB-KW"/>
</dbReference>
<sequence length="348" mass="40218">MKHHWIKGNLPLNVMCDICNEECDVEPGQTDWWCCWCQRCVHDNCKSKLSKICDFGKFRLMIIPPSSLEVINLRSTVRRRLYLCSIIPPSWPQWNPLIVVAIIPLGTGNDLSRVLGWGKEHDPNKDPRDILQEIQLAQKIELDRWTVTVKPYGGLGLRSSQQVFYMYNYLSVGVDAQVTLNFHRTRESRFYFYSSRLFNKLLYLCFGMQQVVERDCKNLNKNIELYLDDEKVDLPSIESIVILNIPSWAAGVDLWNMGLEGYEKYGKQSINDGKLEVVALYSSFHMAQLQVGLSQPYRLGQASSIKVKIIKSCAMQIDGEPWYQHPCEFNIKYCNKATMLVNTDKKTI</sequence>
<evidence type="ECO:0000256" key="9">
    <source>
        <dbReference type="ARBA" id="ARBA00022840"/>
    </source>
</evidence>
<dbReference type="InterPro" id="IPR046349">
    <property type="entry name" value="C1-like_sf"/>
</dbReference>
<dbReference type="GO" id="GO:0016020">
    <property type="term" value="C:membrane"/>
    <property type="evidence" value="ECO:0007669"/>
    <property type="project" value="TreeGrafter"/>
</dbReference>
<evidence type="ECO:0000256" key="2">
    <source>
        <dbReference type="ARBA" id="ARBA00009280"/>
    </source>
</evidence>
<dbReference type="InterPro" id="IPR017438">
    <property type="entry name" value="ATP-NAD_kinase_N"/>
</dbReference>
<dbReference type="GO" id="GO:0004143">
    <property type="term" value="F:ATP-dependent diacylglycerol kinase activity"/>
    <property type="evidence" value="ECO:0007669"/>
    <property type="project" value="UniProtKB-EC"/>
</dbReference>
<dbReference type="PANTHER" id="PTHR11255">
    <property type="entry name" value="DIACYLGLYCEROL KINASE"/>
    <property type="match status" value="1"/>
</dbReference>
<evidence type="ECO:0000259" key="12">
    <source>
        <dbReference type="PROSITE" id="PS50146"/>
    </source>
</evidence>
<dbReference type="PROSITE" id="PS50081">
    <property type="entry name" value="ZF_DAG_PE_2"/>
    <property type="match status" value="1"/>
</dbReference>
<dbReference type="Gene3D" id="3.40.50.10330">
    <property type="entry name" value="Probable inorganic polyphosphate/atp-NAD kinase, domain 1"/>
    <property type="match status" value="1"/>
</dbReference>
<keyword evidence="14" id="KW-1185">Reference proteome</keyword>
<protein>
    <recommendedName>
        <fullName evidence="10">Diacylglycerol kinase</fullName>
        <shortName evidence="10">DAG kinase</shortName>
        <ecNumber evidence="10">2.7.1.107</ecNumber>
    </recommendedName>
</protein>
<dbReference type="Pfam" id="PF00609">
    <property type="entry name" value="DAGK_acc"/>
    <property type="match status" value="1"/>
</dbReference>
<dbReference type="InterPro" id="IPR016064">
    <property type="entry name" value="NAD/diacylglycerol_kinase_sf"/>
</dbReference>
<keyword evidence="7 10" id="KW-0418">Kinase</keyword>
<organism evidence="13 14">
    <name type="scientific">Frieseomelitta varia</name>
    <dbReference type="NCBI Taxonomy" id="561572"/>
    <lineage>
        <taxon>Eukaryota</taxon>
        <taxon>Metazoa</taxon>
        <taxon>Ecdysozoa</taxon>
        <taxon>Arthropoda</taxon>
        <taxon>Hexapoda</taxon>
        <taxon>Insecta</taxon>
        <taxon>Pterygota</taxon>
        <taxon>Neoptera</taxon>
        <taxon>Endopterygota</taxon>
        <taxon>Hymenoptera</taxon>
        <taxon>Apocrita</taxon>
        <taxon>Aculeata</taxon>
        <taxon>Apoidea</taxon>
        <taxon>Anthophila</taxon>
        <taxon>Apidae</taxon>
        <taxon>Frieseomelitta</taxon>
    </lineage>
</organism>
<dbReference type="EC" id="2.7.1.107" evidence="10"/>
<keyword evidence="4" id="KW-0479">Metal-binding</keyword>
<keyword evidence="9 10" id="KW-0067">ATP-binding</keyword>
<dbReference type="GO" id="GO:0007200">
    <property type="term" value="P:phospholipase C-activating G protein-coupled receptor signaling pathway"/>
    <property type="evidence" value="ECO:0007669"/>
    <property type="project" value="InterPro"/>
</dbReference>
<keyword evidence="3 10" id="KW-0808">Transferase</keyword>
<dbReference type="Pfam" id="PF00781">
    <property type="entry name" value="DAGK_cat"/>
    <property type="match status" value="1"/>
</dbReference>
<evidence type="ECO:0000256" key="4">
    <source>
        <dbReference type="ARBA" id="ARBA00022723"/>
    </source>
</evidence>
<evidence type="ECO:0000256" key="7">
    <source>
        <dbReference type="ARBA" id="ARBA00022777"/>
    </source>
</evidence>
<dbReference type="GO" id="GO:0005524">
    <property type="term" value="F:ATP binding"/>
    <property type="evidence" value="ECO:0007669"/>
    <property type="project" value="UniProtKB-KW"/>
</dbReference>
<dbReference type="SUPFAM" id="SSF111331">
    <property type="entry name" value="NAD kinase/diacylglycerol kinase-like"/>
    <property type="match status" value="1"/>
</dbReference>
<name>A0A833S687_9HYME</name>
<evidence type="ECO:0000259" key="11">
    <source>
        <dbReference type="PROSITE" id="PS50081"/>
    </source>
</evidence>
<evidence type="ECO:0000256" key="3">
    <source>
        <dbReference type="ARBA" id="ARBA00022679"/>
    </source>
</evidence>
<dbReference type="PROSITE" id="PS50146">
    <property type="entry name" value="DAGK"/>
    <property type="match status" value="1"/>
</dbReference>
<dbReference type="AlphaFoldDB" id="A0A833S687"/>
<dbReference type="InterPro" id="IPR037607">
    <property type="entry name" value="DGK"/>
</dbReference>
<evidence type="ECO:0000313" key="13">
    <source>
        <dbReference type="EMBL" id="KAF3428057.1"/>
    </source>
</evidence>
<dbReference type="CDD" id="cd20853">
    <property type="entry name" value="C1_DGKepsilon_typeIII_rpt2"/>
    <property type="match status" value="1"/>
</dbReference>
<accession>A0A833S687</accession>
<dbReference type="SMART" id="SM00046">
    <property type="entry name" value="DAGKc"/>
    <property type="match status" value="1"/>
</dbReference>
<keyword evidence="5" id="KW-0677">Repeat</keyword>
<comment type="similarity">
    <text evidence="2 10">Belongs to the eukaryotic diacylglycerol kinase family.</text>
</comment>
<dbReference type="SUPFAM" id="SSF57889">
    <property type="entry name" value="Cysteine-rich domain"/>
    <property type="match status" value="1"/>
</dbReference>
<feature type="domain" description="Phorbol-ester/DAG-type" evidence="11">
    <location>
        <begin position="2"/>
        <end position="53"/>
    </location>
</feature>
<dbReference type="Gene3D" id="3.30.60.20">
    <property type="match status" value="1"/>
</dbReference>
<evidence type="ECO:0000256" key="10">
    <source>
        <dbReference type="RuleBase" id="RU361128"/>
    </source>
</evidence>
<dbReference type="SMART" id="SM00045">
    <property type="entry name" value="DAGKa"/>
    <property type="match status" value="1"/>
</dbReference>
<dbReference type="Gene3D" id="2.60.200.40">
    <property type="match status" value="1"/>
</dbReference>
<evidence type="ECO:0000256" key="8">
    <source>
        <dbReference type="ARBA" id="ARBA00022833"/>
    </source>
</evidence>
<keyword evidence="6 10" id="KW-0547">Nucleotide-binding</keyword>
<dbReference type="FunFam" id="2.60.200.40:FF:000019">
    <property type="entry name" value="Diacylglycerol kinase"/>
    <property type="match status" value="1"/>
</dbReference>
<comment type="catalytic activity">
    <reaction evidence="1 10">
        <text>a 1,2-diacyl-sn-glycerol + ATP = a 1,2-diacyl-sn-glycero-3-phosphate + ADP + H(+)</text>
        <dbReference type="Rhea" id="RHEA:10272"/>
        <dbReference type="ChEBI" id="CHEBI:15378"/>
        <dbReference type="ChEBI" id="CHEBI:17815"/>
        <dbReference type="ChEBI" id="CHEBI:30616"/>
        <dbReference type="ChEBI" id="CHEBI:58608"/>
        <dbReference type="ChEBI" id="CHEBI:456216"/>
        <dbReference type="EC" id="2.7.1.107"/>
    </reaction>
</comment>
<dbReference type="PANTHER" id="PTHR11255:SF118">
    <property type="entry name" value="DIACYLGLYCEROL KINASE EPSILON"/>
    <property type="match status" value="1"/>
</dbReference>
<gene>
    <name evidence="13" type="ORF">E2986_09002</name>
</gene>
<dbReference type="InterPro" id="IPR001206">
    <property type="entry name" value="Diacylglycerol_kinase_cat_dom"/>
</dbReference>
<dbReference type="Proteomes" id="UP000655588">
    <property type="component" value="Unassembled WGS sequence"/>
</dbReference>
<dbReference type="EMBL" id="WNWW01000232">
    <property type="protein sequence ID" value="KAF3428057.1"/>
    <property type="molecule type" value="Genomic_DNA"/>
</dbReference>
<proteinExistence type="inferred from homology"/>
<feature type="domain" description="DAGKc" evidence="12">
    <location>
        <begin position="92"/>
        <end position="151"/>
    </location>
</feature>
<evidence type="ECO:0000256" key="1">
    <source>
        <dbReference type="ARBA" id="ARBA00001383"/>
    </source>
</evidence>
<evidence type="ECO:0000313" key="14">
    <source>
        <dbReference type="Proteomes" id="UP000655588"/>
    </source>
</evidence>